<dbReference type="EMBL" id="QDKL01000002">
    <property type="protein sequence ID" value="RZF21869.1"/>
    <property type="molecule type" value="Genomic_DNA"/>
</dbReference>
<dbReference type="InterPro" id="IPR009080">
    <property type="entry name" value="tRNAsynth_Ia_anticodon-bd"/>
</dbReference>
<comment type="function">
    <text evidence="1">Is required not only for elongation of protein synthesis but also for the initiation of all mRNA translation through initiator tRNA(fMet) aminoacylation.</text>
</comment>
<dbReference type="RefSeq" id="WP_115361698.1">
    <property type="nucleotide sequence ID" value="NZ_QDKL01000002.1"/>
</dbReference>
<dbReference type="SUPFAM" id="SSF52374">
    <property type="entry name" value="Nucleotidylyl transferase"/>
    <property type="match status" value="1"/>
</dbReference>
<keyword evidence="8 11" id="KW-0648">Protein biosynthesis</keyword>
<comment type="caution">
    <text evidence="13">The sequence shown here is derived from an EMBL/GenBank/DDBJ whole genome shotgun (WGS) entry which is preliminary data.</text>
</comment>
<feature type="domain" description="Methionyl/Leucyl tRNA synthetase" evidence="12">
    <location>
        <begin position="6"/>
        <end position="148"/>
    </location>
</feature>
<dbReference type="Gene3D" id="2.170.220.10">
    <property type="match status" value="1"/>
</dbReference>
<keyword evidence="4" id="KW-0963">Cytoplasm</keyword>
<dbReference type="EC" id="6.1.1.10" evidence="2"/>
<evidence type="ECO:0000256" key="6">
    <source>
        <dbReference type="ARBA" id="ARBA00022741"/>
    </source>
</evidence>
<dbReference type="InterPro" id="IPR014758">
    <property type="entry name" value="Met-tRNA_synth"/>
</dbReference>
<dbReference type="PANTHER" id="PTHR43326:SF2">
    <property type="entry name" value="METHIONINE--TRNA LIGASE"/>
    <property type="match status" value="1"/>
</dbReference>
<dbReference type="InterPro" id="IPR015413">
    <property type="entry name" value="Methionyl/Leucyl_tRNA_Synth"/>
</dbReference>
<evidence type="ECO:0000256" key="1">
    <source>
        <dbReference type="ARBA" id="ARBA00003314"/>
    </source>
</evidence>
<dbReference type="Gene3D" id="3.40.50.620">
    <property type="entry name" value="HUPs"/>
    <property type="match status" value="1"/>
</dbReference>
<dbReference type="InterPro" id="IPR023457">
    <property type="entry name" value="Met-tRNA_synth_2"/>
</dbReference>
<evidence type="ECO:0000256" key="5">
    <source>
        <dbReference type="ARBA" id="ARBA00022598"/>
    </source>
</evidence>
<organism evidence="13 14">
    <name type="scientific">Halobacteriovorax vibrionivorans</name>
    <dbReference type="NCBI Taxonomy" id="2152716"/>
    <lineage>
        <taxon>Bacteria</taxon>
        <taxon>Pseudomonadati</taxon>
        <taxon>Bdellovibrionota</taxon>
        <taxon>Bacteriovoracia</taxon>
        <taxon>Bacteriovoracales</taxon>
        <taxon>Halobacteriovoraceae</taxon>
        <taxon>Halobacteriovorax</taxon>
    </lineage>
</organism>
<dbReference type="PANTHER" id="PTHR43326">
    <property type="entry name" value="METHIONYL-TRNA SYNTHETASE"/>
    <property type="match status" value="1"/>
</dbReference>
<dbReference type="PROSITE" id="PS00178">
    <property type="entry name" value="AA_TRNA_LIGASE_I"/>
    <property type="match status" value="1"/>
</dbReference>
<evidence type="ECO:0000256" key="9">
    <source>
        <dbReference type="ARBA" id="ARBA00023146"/>
    </source>
</evidence>
<accession>A0ABY0IG04</accession>
<reference evidence="14" key="1">
    <citation type="journal article" date="2019" name="Int. J. Syst. Evol. Microbiol.">
        <title>Halobacteriovorax valvorus sp. nov., a novel prokaryotic predator isolated from coastal seawater of China.</title>
        <authorList>
            <person name="Chen M.-X."/>
        </authorList>
    </citation>
    <scope>NUCLEOTIDE SEQUENCE [LARGE SCALE GENOMIC DNA]</scope>
    <source>
        <strain evidence="14">BL9</strain>
    </source>
</reference>
<evidence type="ECO:0000256" key="4">
    <source>
        <dbReference type="ARBA" id="ARBA00022490"/>
    </source>
</evidence>
<dbReference type="InterPro" id="IPR014729">
    <property type="entry name" value="Rossmann-like_a/b/a_fold"/>
</dbReference>
<dbReference type="CDD" id="cd00814">
    <property type="entry name" value="MetRS_core"/>
    <property type="match status" value="1"/>
</dbReference>
<dbReference type="NCBIfam" id="TIGR00398">
    <property type="entry name" value="metG"/>
    <property type="match status" value="1"/>
</dbReference>
<keyword evidence="6 11" id="KW-0547">Nucleotide-binding</keyword>
<protein>
    <recommendedName>
        <fullName evidence="3">Methionine--tRNA ligase</fullName>
        <ecNumber evidence="2">6.1.1.10</ecNumber>
    </recommendedName>
    <alternativeName>
        <fullName evidence="10">Methionyl-tRNA synthetase</fullName>
    </alternativeName>
</protein>
<evidence type="ECO:0000256" key="3">
    <source>
        <dbReference type="ARBA" id="ARBA00018753"/>
    </source>
</evidence>
<evidence type="ECO:0000256" key="10">
    <source>
        <dbReference type="ARBA" id="ARBA00030904"/>
    </source>
</evidence>
<evidence type="ECO:0000259" key="12">
    <source>
        <dbReference type="Pfam" id="PF09334"/>
    </source>
</evidence>
<name>A0ABY0IG04_9BACT</name>
<dbReference type="PRINTS" id="PR01041">
    <property type="entry name" value="TRNASYNTHMET"/>
</dbReference>
<gene>
    <name evidence="13" type="ORF">DAY19_09270</name>
</gene>
<evidence type="ECO:0000313" key="13">
    <source>
        <dbReference type="EMBL" id="RZF21869.1"/>
    </source>
</evidence>
<evidence type="ECO:0000256" key="8">
    <source>
        <dbReference type="ARBA" id="ARBA00022917"/>
    </source>
</evidence>
<dbReference type="SUPFAM" id="SSF47323">
    <property type="entry name" value="Anticodon-binding domain of a subclass of class I aminoacyl-tRNA synthetases"/>
    <property type="match status" value="1"/>
</dbReference>
<feature type="domain" description="Methionyl/Leucyl tRNA synthetase" evidence="12">
    <location>
        <begin position="152"/>
        <end position="356"/>
    </location>
</feature>
<evidence type="ECO:0000256" key="7">
    <source>
        <dbReference type="ARBA" id="ARBA00022840"/>
    </source>
</evidence>
<evidence type="ECO:0000313" key="14">
    <source>
        <dbReference type="Proteomes" id="UP000443582"/>
    </source>
</evidence>
<keyword evidence="7 11" id="KW-0067">ATP-binding</keyword>
<dbReference type="Proteomes" id="UP000443582">
    <property type="component" value="Unassembled WGS sequence"/>
</dbReference>
<proteinExistence type="inferred from homology"/>
<keyword evidence="14" id="KW-1185">Reference proteome</keyword>
<dbReference type="InterPro" id="IPR001412">
    <property type="entry name" value="aa-tRNA-synth_I_CS"/>
</dbReference>
<sequence>MKNTFYATTAIDYPNGRPHIGHAYEKIVTDSYARWNRLLGKDVYFLTGTDENGQKLIESAKDAGLDTLEFVNKNVEVFKDLCTRANISHDDFIRTTEKRHEDSCVELWKKLEEKGLIYHGHYSGNYCLSCESFYTEAQAPDGNCPEHHKPLELKEEEGFFFKLSEYQKWIIDHLKANPDFIVPGARYKEILSRLENDDLRDLAISRPSQGWGVKVPGNDNFVMYTWFDALINYYSALDSDQKEKFWPADMHVIGKDILWFHSVIWPCMLKAADLPLPKQVYVHGMVLAEDGKKMSKSLGNVVDPFEMLEKYPTDTFRYYMLKNISSSGDGKFSEQELVDKHNTELANDYGNLLMRVIKLGLKSFPDKVYTPEGVAQEIDALPYFERAKEFMDKREHNKAIDAIWDLIVSLNQYVNDKEPWKHKKNEAAFAPIAYNCFYGMAAASYMLQAFLPECTKTALEYIGSSALGTELMEFGAATYTPQPPEALFPKVELK</sequence>
<evidence type="ECO:0000256" key="2">
    <source>
        <dbReference type="ARBA" id="ARBA00012838"/>
    </source>
</evidence>
<dbReference type="GO" id="GO:0004825">
    <property type="term" value="F:methionine-tRNA ligase activity"/>
    <property type="evidence" value="ECO:0007669"/>
    <property type="project" value="UniProtKB-EC"/>
</dbReference>
<evidence type="ECO:0000256" key="11">
    <source>
        <dbReference type="RuleBase" id="RU363039"/>
    </source>
</evidence>
<comment type="similarity">
    <text evidence="11">Belongs to the class-I aminoacyl-tRNA synthetase family.</text>
</comment>
<dbReference type="Pfam" id="PF09334">
    <property type="entry name" value="tRNA-synt_1g"/>
    <property type="match status" value="2"/>
</dbReference>
<dbReference type="InterPro" id="IPR033911">
    <property type="entry name" value="MetRS_core"/>
</dbReference>
<keyword evidence="9 11" id="KW-0030">Aminoacyl-tRNA synthetase</keyword>
<keyword evidence="5 11" id="KW-0436">Ligase</keyword>
<dbReference type="Gene3D" id="1.10.730.10">
    <property type="entry name" value="Isoleucyl-tRNA Synthetase, Domain 1"/>
    <property type="match status" value="1"/>
</dbReference>